<dbReference type="eggNOG" id="ENOG502SNJI">
    <property type="taxonomic scope" value="Eukaryota"/>
</dbReference>
<dbReference type="Proteomes" id="UP000011715">
    <property type="component" value="Unassembled WGS sequence"/>
</dbReference>
<evidence type="ECO:0000313" key="3">
    <source>
        <dbReference type="EMBL" id="KLU82235.1"/>
    </source>
</evidence>
<feature type="transmembrane region" description="Helical" evidence="2">
    <location>
        <begin position="321"/>
        <end position="343"/>
    </location>
</feature>
<evidence type="ECO:0000313" key="4">
    <source>
        <dbReference type="EnsemblFungi" id="MAPG_01310T0"/>
    </source>
</evidence>
<dbReference type="VEuPathDB" id="FungiDB:MAPG_01310"/>
<dbReference type="AlphaFoldDB" id="A0A0C4DNC9"/>
<dbReference type="EMBL" id="ADBL01000309">
    <property type="status" value="NOT_ANNOTATED_CDS"/>
    <property type="molecule type" value="Genomic_DNA"/>
</dbReference>
<proteinExistence type="predicted"/>
<reference evidence="4" key="5">
    <citation type="submission" date="2015-06" db="UniProtKB">
        <authorList>
            <consortium name="EnsemblFungi"/>
        </authorList>
    </citation>
    <scope>IDENTIFICATION</scope>
    <source>
        <strain evidence="4">ATCC 64411</strain>
    </source>
</reference>
<feature type="transmembrane region" description="Helical" evidence="2">
    <location>
        <begin position="264"/>
        <end position="287"/>
    </location>
</feature>
<evidence type="ECO:0000256" key="1">
    <source>
        <dbReference type="SAM" id="MobiDB-lite"/>
    </source>
</evidence>
<organism evidence="4 5">
    <name type="scientific">Magnaporthiopsis poae (strain ATCC 64411 / 73-15)</name>
    <name type="common">Kentucky bluegrass fungus</name>
    <name type="synonym">Magnaporthe poae</name>
    <dbReference type="NCBI Taxonomy" id="644358"/>
    <lineage>
        <taxon>Eukaryota</taxon>
        <taxon>Fungi</taxon>
        <taxon>Dikarya</taxon>
        <taxon>Ascomycota</taxon>
        <taxon>Pezizomycotina</taxon>
        <taxon>Sordariomycetes</taxon>
        <taxon>Sordariomycetidae</taxon>
        <taxon>Magnaporthales</taxon>
        <taxon>Magnaporthaceae</taxon>
        <taxon>Magnaporthiopsis</taxon>
    </lineage>
</organism>
<keyword evidence="5" id="KW-1185">Reference proteome</keyword>
<feature type="transmembrane region" description="Helical" evidence="2">
    <location>
        <begin position="35"/>
        <end position="56"/>
    </location>
</feature>
<feature type="transmembrane region" description="Helical" evidence="2">
    <location>
        <begin position="76"/>
        <end position="94"/>
    </location>
</feature>
<dbReference type="OrthoDB" id="16820at2759"/>
<dbReference type="OMA" id="IMNVEAC"/>
<reference evidence="3" key="2">
    <citation type="submission" date="2010-05" db="EMBL/GenBank/DDBJ databases">
        <title>The Genome Sequence of Magnaporthe poae strain ATCC 64411.</title>
        <authorList>
            <consortium name="The Broad Institute Genome Sequencing Platform"/>
            <consortium name="Broad Institute Genome Sequencing Center for Infectious Disease"/>
            <person name="Ma L.-J."/>
            <person name="Dead R."/>
            <person name="Young S."/>
            <person name="Zeng Q."/>
            <person name="Koehrsen M."/>
            <person name="Alvarado L."/>
            <person name="Berlin A."/>
            <person name="Chapman S.B."/>
            <person name="Chen Z."/>
            <person name="Freedman E."/>
            <person name="Gellesch M."/>
            <person name="Goldberg J."/>
            <person name="Griggs A."/>
            <person name="Gujja S."/>
            <person name="Heilman E.R."/>
            <person name="Heiman D."/>
            <person name="Hepburn T."/>
            <person name="Howarth C."/>
            <person name="Jen D."/>
            <person name="Larson L."/>
            <person name="Mehta T."/>
            <person name="Neiman D."/>
            <person name="Pearson M."/>
            <person name="Roberts A."/>
            <person name="Saif S."/>
            <person name="Shea T."/>
            <person name="Shenoy N."/>
            <person name="Sisk P."/>
            <person name="Stolte C."/>
            <person name="Sykes S."/>
            <person name="Walk T."/>
            <person name="White J."/>
            <person name="Yandava C."/>
            <person name="Haas B."/>
            <person name="Nusbaum C."/>
            <person name="Birren B."/>
        </authorList>
    </citation>
    <scope>NUCLEOTIDE SEQUENCE</scope>
    <source>
        <strain evidence="3">ATCC 64411</strain>
    </source>
</reference>
<keyword evidence="2" id="KW-1133">Transmembrane helix</keyword>
<protein>
    <submittedName>
        <fullName evidence="3 4">Uncharacterized protein</fullName>
    </submittedName>
</protein>
<dbReference type="EnsemblFungi" id="MAPG_01310T0">
    <property type="protein sequence ID" value="MAPG_01310T0"/>
    <property type="gene ID" value="MAPG_01310"/>
</dbReference>
<keyword evidence="2" id="KW-0812">Transmembrane</keyword>
<feature type="transmembrane region" description="Helical" evidence="2">
    <location>
        <begin position="188"/>
        <end position="209"/>
    </location>
</feature>
<evidence type="ECO:0000256" key="2">
    <source>
        <dbReference type="SAM" id="Phobius"/>
    </source>
</evidence>
<name>A0A0C4DNC9_MAGP6</name>
<feature type="transmembrane region" description="Helical" evidence="2">
    <location>
        <begin position="142"/>
        <end position="167"/>
    </location>
</feature>
<dbReference type="EMBL" id="GL876966">
    <property type="protein sequence ID" value="KLU82235.1"/>
    <property type="molecule type" value="Genomic_DNA"/>
</dbReference>
<reference evidence="3" key="3">
    <citation type="submission" date="2011-03" db="EMBL/GenBank/DDBJ databases">
        <title>Annotation of Magnaporthe poae ATCC 64411.</title>
        <authorList>
            <person name="Ma L.-J."/>
            <person name="Dead R."/>
            <person name="Young S.K."/>
            <person name="Zeng Q."/>
            <person name="Gargeya S."/>
            <person name="Fitzgerald M."/>
            <person name="Haas B."/>
            <person name="Abouelleil A."/>
            <person name="Alvarado L."/>
            <person name="Arachchi H.M."/>
            <person name="Berlin A."/>
            <person name="Brown A."/>
            <person name="Chapman S.B."/>
            <person name="Chen Z."/>
            <person name="Dunbar C."/>
            <person name="Freedman E."/>
            <person name="Gearin G."/>
            <person name="Gellesch M."/>
            <person name="Goldberg J."/>
            <person name="Griggs A."/>
            <person name="Gujja S."/>
            <person name="Heiman D."/>
            <person name="Howarth C."/>
            <person name="Larson L."/>
            <person name="Lui A."/>
            <person name="MacDonald P.J.P."/>
            <person name="Mehta T."/>
            <person name="Montmayeur A."/>
            <person name="Murphy C."/>
            <person name="Neiman D."/>
            <person name="Pearson M."/>
            <person name="Priest M."/>
            <person name="Roberts A."/>
            <person name="Saif S."/>
            <person name="Shea T."/>
            <person name="Shenoy N."/>
            <person name="Sisk P."/>
            <person name="Stolte C."/>
            <person name="Sykes S."/>
            <person name="Yandava C."/>
            <person name="Wortman J."/>
            <person name="Nusbaum C."/>
            <person name="Birren B."/>
        </authorList>
    </citation>
    <scope>NUCLEOTIDE SEQUENCE</scope>
    <source>
        <strain evidence="3">ATCC 64411</strain>
    </source>
</reference>
<gene>
    <name evidence="3" type="ORF">MAPG_01310</name>
</gene>
<feature type="transmembrane region" description="Helical" evidence="2">
    <location>
        <begin position="106"/>
        <end position="122"/>
    </location>
</feature>
<feature type="transmembrane region" description="Helical" evidence="2">
    <location>
        <begin position="221"/>
        <end position="243"/>
    </location>
</feature>
<dbReference type="STRING" id="644358.A0A0C4DNC9"/>
<keyword evidence="2" id="KW-0472">Membrane</keyword>
<reference evidence="5" key="1">
    <citation type="submission" date="2010-05" db="EMBL/GenBank/DDBJ databases">
        <title>The genome sequence of Magnaporthe poae strain ATCC 64411.</title>
        <authorList>
            <person name="Ma L.-J."/>
            <person name="Dead R."/>
            <person name="Young S."/>
            <person name="Zeng Q."/>
            <person name="Koehrsen M."/>
            <person name="Alvarado L."/>
            <person name="Berlin A."/>
            <person name="Chapman S.B."/>
            <person name="Chen Z."/>
            <person name="Freedman E."/>
            <person name="Gellesch M."/>
            <person name="Goldberg J."/>
            <person name="Griggs A."/>
            <person name="Gujja S."/>
            <person name="Heilman E.R."/>
            <person name="Heiman D."/>
            <person name="Hepburn T."/>
            <person name="Howarth C."/>
            <person name="Jen D."/>
            <person name="Larson L."/>
            <person name="Mehta T."/>
            <person name="Neiman D."/>
            <person name="Pearson M."/>
            <person name="Roberts A."/>
            <person name="Saif S."/>
            <person name="Shea T."/>
            <person name="Shenoy N."/>
            <person name="Sisk P."/>
            <person name="Stolte C."/>
            <person name="Sykes S."/>
            <person name="Walk T."/>
            <person name="White J."/>
            <person name="Yandava C."/>
            <person name="Haas B."/>
            <person name="Nusbaum C."/>
            <person name="Birren B."/>
        </authorList>
    </citation>
    <scope>NUCLEOTIDE SEQUENCE [LARGE SCALE GENOMIC DNA]</scope>
    <source>
        <strain evidence="5">ATCC 64411 / 73-15</strain>
    </source>
</reference>
<evidence type="ECO:0000313" key="5">
    <source>
        <dbReference type="Proteomes" id="UP000011715"/>
    </source>
</evidence>
<accession>A0A0C4DNC9</accession>
<sequence>MASRRQQPRPGAPSPQGPNPAWTDDLPAKPIKNALLPRLIMGLVLLGLWHVAAHGIKAGEVPNSFLGHPFRKTFTGNGMIDTFLAYLTRLFSLALDSPVAEQRIQLGYILCMLTPTVLIWVVEGHRRANLQAFSGRVLTFPGFWALMYQTFAIARTGPIYFLFTLLASLNPLYYRPTARVVDVDVARSVLPAVVLGYVISSVLLCLPHWSSPGAWLDLATLWQVAPVIVGPLTVLFASILRRLRSGNEDADVEVFKCKDLPHLLTAYATLFWTTAAAHLCTLAYFALSAGRLSLYRAFFDVPLPWGPLGDNWMASVDPREAFFVVLRWDQIIMVATSLAWCLWNVFEMRRLGYTTTTEALRVAAAVAASPVMVGPGAMYAGTWYWREKKIAETSKMEQGDGKKER</sequence>
<reference evidence="4" key="4">
    <citation type="journal article" date="2015" name="G3 (Bethesda)">
        <title>Genome sequences of three phytopathogenic species of the Magnaporthaceae family of fungi.</title>
        <authorList>
            <person name="Okagaki L.H."/>
            <person name="Nunes C.C."/>
            <person name="Sailsbery J."/>
            <person name="Clay B."/>
            <person name="Brown D."/>
            <person name="John T."/>
            <person name="Oh Y."/>
            <person name="Young N."/>
            <person name="Fitzgerald M."/>
            <person name="Haas B.J."/>
            <person name="Zeng Q."/>
            <person name="Young S."/>
            <person name="Adiconis X."/>
            <person name="Fan L."/>
            <person name="Levin J.Z."/>
            <person name="Mitchell T.K."/>
            <person name="Okubara P.A."/>
            <person name="Farman M.L."/>
            <person name="Kohn L.M."/>
            <person name="Birren B."/>
            <person name="Ma L.-J."/>
            <person name="Dean R.A."/>
        </authorList>
    </citation>
    <scope>NUCLEOTIDE SEQUENCE</scope>
    <source>
        <strain evidence="4">ATCC 64411 / 73-15</strain>
    </source>
</reference>
<feature type="region of interest" description="Disordered" evidence="1">
    <location>
        <begin position="1"/>
        <end position="24"/>
    </location>
</feature>